<dbReference type="InterPro" id="IPR027417">
    <property type="entry name" value="P-loop_NTPase"/>
</dbReference>
<evidence type="ECO:0000256" key="2">
    <source>
        <dbReference type="ARBA" id="ARBA00022840"/>
    </source>
</evidence>
<dbReference type="SUPFAM" id="SSF46785">
    <property type="entry name" value="Winged helix' DNA-binding domain"/>
    <property type="match status" value="1"/>
</dbReference>
<dbReference type="Proteomes" id="UP000199662">
    <property type="component" value="Unassembled WGS sequence"/>
</dbReference>
<dbReference type="Gene3D" id="1.10.10.10">
    <property type="entry name" value="Winged helix-like DNA-binding domain superfamily/Winged helix DNA-binding domain"/>
    <property type="match status" value="1"/>
</dbReference>
<feature type="binding site" evidence="3">
    <location>
        <begin position="579"/>
        <end position="586"/>
    </location>
    <ligand>
        <name>ATP</name>
        <dbReference type="ChEBI" id="CHEBI:30616"/>
    </ligand>
</feature>
<evidence type="ECO:0000256" key="3">
    <source>
        <dbReference type="PROSITE-ProRule" id="PRU00289"/>
    </source>
</evidence>
<keyword evidence="2 3" id="KW-0067">ATP-binding</keyword>
<dbReference type="EMBL" id="FNZK01000014">
    <property type="protein sequence ID" value="SEJ71584.1"/>
    <property type="molecule type" value="Genomic_DNA"/>
</dbReference>
<reference evidence="5 6" key="1">
    <citation type="submission" date="2016-10" db="EMBL/GenBank/DDBJ databases">
        <authorList>
            <person name="de Groot N.N."/>
        </authorList>
    </citation>
    <scope>NUCLEOTIDE SEQUENCE [LARGE SCALE GENOMIC DNA]</scope>
    <source>
        <strain evidence="5 6">DSM 2179</strain>
    </source>
</reference>
<dbReference type="GO" id="GO:0003677">
    <property type="term" value="F:DNA binding"/>
    <property type="evidence" value="ECO:0007669"/>
    <property type="project" value="InterPro"/>
</dbReference>
<keyword evidence="6" id="KW-1185">Reference proteome</keyword>
<dbReference type="RefSeq" id="WP_091832957.1">
    <property type="nucleotide sequence ID" value="NZ_FNZK01000014.1"/>
</dbReference>
<dbReference type="PROSITE" id="PS50901">
    <property type="entry name" value="FTSK"/>
    <property type="match status" value="1"/>
</dbReference>
<keyword evidence="1 3" id="KW-0547">Nucleotide-binding</keyword>
<protein>
    <submittedName>
        <fullName evidence="5">Ftsk gamma domain-containing protein</fullName>
    </submittedName>
</protein>
<proteinExistence type="predicted"/>
<gene>
    <name evidence="5" type="ORF">SAMN05660742_114114</name>
</gene>
<evidence type="ECO:0000313" key="6">
    <source>
        <dbReference type="Proteomes" id="UP000199662"/>
    </source>
</evidence>
<evidence type="ECO:0000259" key="4">
    <source>
        <dbReference type="PROSITE" id="PS50901"/>
    </source>
</evidence>
<sequence length="926" mass="106742">MSNLSDGDIKRFQQRLITGIGKDFNSFSVFIEELEDEDVVALDEYVQFISHHKKRSIDMDKMKVFFSLMNLSGADVKRILSYLESIEYGWHGNEYILSNPCLRSIPTDHCKNKSSIGDVESAEIIFDKLFSIFSNDEYGKITLFIFSYCLAALFCKRLNQDRFTIPYFLQIACDRGSVLYQLIEEIVEICNVNSGLLGRCSTIDNPYRSCGYTAYTYYPTQSTAKDIDNLICDNKDVPVIIAGYENEHYYNDLLREIVNIPNKKKALGLREKYNVLPIFVCNMIKSSFNNVFDMDLTDLDMSKEYLDLLRSNKQILASWVLEFVKDSDHYLFPHMGEWDRPKKLPFFSEIGSYINYVEKKYPDLTLDNIKNVGFLNFFFKGYLRVFHRLCTFPLDKEFAYFTFKHNGELAPRTIEKNIAILTDKFERSLVELHRRYLPAPTGIGINNREAVRLAKLIEKHYRGLRIFIRVIPIVVKTDRFIFNVETLQETKDSDINKGRETVQHRLKKYDYFRVDLSDKKSIKLIVADKPLEDNNLTGILKHKDFMDSKMKLPYAIGFDEFGTPRIDDIEEYPHLLIGGATLSGKSTAIMCLLISIAYKQRTGDVNVVIMDFLDKTGSEYEIFNDQPFMSSPVITDPLVGLKAIWELYKEMNNRPKDQDGKRVPYIVCIIDEFPKLFTSVVNKAERDRLKTVLEELLSVGRHANIHLVLAIQNPKNNNMVIDKANFRAKMALKCGNQKNSVAILDRAGAEKLVGKGQMILDSPGKENKRLQGSFITKAGMKELLSEIKESFEQRNEHQFILEDMELVSTSIESDAETSSSPPIAPRILDDEKLPDAIMWSLSQKQIANSRLQDYLKIGNSRANRILKRMEELYLIKRLHGNLGWEVQPECIENMSDEVIEFLRTYGRTEADINSVLLKRSSDIANI</sequence>
<dbReference type="STRING" id="84035.SAMN05660742_114114"/>
<dbReference type="PANTHER" id="PTHR22683:SF41">
    <property type="entry name" value="DNA TRANSLOCASE FTSK"/>
    <property type="match status" value="1"/>
</dbReference>
<dbReference type="InterPro" id="IPR036390">
    <property type="entry name" value="WH_DNA-bd_sf"/>
</dbReference>
<dbReference type="PANTHER" id="PTHR22683">
    <property type="entry name" value="SPORULATION PROTEIN RELATED"/>
    <property type="match status" value="1"/>
</dbReference>
<feature type="domain" description="FtsK" evidence="4">
    <location>
        <begin position="562"/>
        <end position="741"/>
    </location>
</feature>
<dbReference type="Pfam" id="PF01580">
    <property type="entry name" value="FtsK_SpoIIIE"/>
    <property type="match status" value="1"/>
</dbReference>
<evidence type="ECO:0000313" key="5">
    <source>
        <dbReference type="EMBL" id="SEJ71584.1"/>
    </source>
</evidence>
<evidence type="ECO:0000256" key="1">
    <source>
        <dbReference type="ARBA" id="ARBA00022741"/>
    </source>
</evidence>
<dbReference type="AlphaFoldDB" id="A0A1H7B3V1"/>
<dbReference type="Gene3D" id="3.40.50.300">
    <property type="entry name" value="P-loop containing nucleotide triphosphate hydrolases"/>
    <property type="match status" value="2"/>
</dbReference>
<dbReference type="GO" id="GO:0005524">
    <property type="term" value="F:ATP binding"/>
    <property type="evidence" value="ECO:0007669"/>
    <property type="project" value="UniProtKB-UniRule"/>
</dbReference>
<accession>A0A1H7B3V1</accession>
<name>A0A1H7B3V1_9FIRM</name>
<dbReference type="GO" id="GO:0016020">
    <property type="term" value="C:membrane"/>
    <property type="evidence" value="ECO:0007669"/>
    <property type="project" value="UniProtKB-SubCell"/>
</dbReference>
<organism evidence="5 6">
    <name type="scientific">Propionispira arboris</name>
    <dbReference type="NCBI Taxonomy" id="84035"/>
    <lineage>
        <taxon>Bacteria</taxon>
        <taxon>Bacillati</taxon>
        <taxon>Bacillota</taxon>
        <taxon>Negativicutes</taxon>
        <taxon>Selenomonadales</taxon>
        <taxon>Selenomonadaceae</taxon>
        <taxon>Propionispira</taxon>
    </lineage>
</organism>
<dbReference type="InterPro" id="IPR002543">
    <property type="entry name" value="FtsK_dom"/>
</dbReference>
<dbReference type="SUPFAM" id="SSF52540">
    <property type="entry name" value="P-loop containing nucleoside triphosphate hydrolases"/>
    <property type="match status" value="1"/>
</dbReference>
<dbReference type="InterPro" id="IPR036388">
    <property type="entry name" value="WH-like_DNA-bd_sf"/>
</dbReference>
<dbReference type="InterPro" id="IPR050206">
    <property type="entry name" value="FtsK/SpoIIIE/SftA"/>
</dbReference>